<evidence type="ECO:0000256" key="3">
    <source>
        <dbReference type="ARBA" id="ARBA00023015"/>
    </source>
</evidence>
<evidence type="ECO:0000313" key="11">
    <source>
        <dbReference type="Proteomes" id="UP000198558"/>
    </source>
</evidence>
<keyword evidence="3" id="KW-0805">Transcription regulation</keyword>
<dbReference type="AlphaFoldDB" id="A0A1I0HQ70"/>
<dbReference type="PROSITE" id="PS50110">
    <property type="entry name" value="RESPONSE_REGULATORY"/>
    <property type="match status" value="1"/>
</dbReference>
<dbReference type="EMBL" id="FOIN01000055">
    <property type="protein sequence ID" value="SET85289.1"/>
    <property type="molecule type" value="Genomic_DNA"/>
</dbReference>
<dbReference type="InterPro" id="IPR001867">
    <property type="entry name" value="OmpR/PhoB-type_DNA-bd"/>
</dbReference>
<feature type="domain" description="Response regulatory" evidence="8">
    <location>
        <begin position="3"/>
        <end position="115"/>
    </location>
</feature>
<dbReference type="PROSITE" id="PS51755">
    <property type="entry name" value="OMPR_PHOB"/>
    <property type="match status" value="1"/>
</dbReference>
<keyword evidence="5" id="KW-0804">Transcription</keyword>
<reference evidence="11" key="1">
    <citation type="submission" date="2016-10" db="EMBL/GenBank/DDBJ databases">
        <authorList>
            <person name="Varghese N."/>
            <person name="Submissions S."/>
        </authorList>
    </citation>
    <scope>NUCLEOTIDE SEQUENCE [LARGE SCALE GENOMIC DNA]</scope>
    <source>
        <strain evidence="11">DSM 1551</strain>
    </source>
</reference>
<evidence type="ECO:0000256" key="4">
    <source>
        <dbReference type="ARBA" id="ARBA00023125"/>
    </source>
</evidence>
<dbReference type="InterPro" id="IPR039420">
    <property type="entry name" value="WalR-like"/>
</dbReference>
<keyword evidence="11" id="KW-1185">Reference proteome</keyword>
<dbReference type="Gene3D" id="1.10.10.10">
    <property type="entry name" value="Winged helix-like DNA-binding domain superfamily/Winged helix DNA-binding domain"/>
    <property type="match status" value="1"/>
</dbReference>
<dbReference type="InterPro" id="IPR001789">
    <property type="entry name" value="Sig_transdc_resp-reg_receiver"/>
</dbReference>
<dbReference type="SMART" id="SM00448">
    <property type="entry name" value="REC"/>
    <property type="match status" value="1"/>
</dbReference>
<feature type="DNA-binding region" description="OmpR/PhoB-type" evidence="7">
    <location>
        <begin position="124"/>
        <end position="219"/>
    </location>
</feature>
<evidence type="ECO:0000259" key="8">
    <source>
        <dbReference type="PROSITE" id="PS50110"/>
    </source>
</evidence>
<evidence type="ECO:0000256" key="1">
    <source>
        <dbReference type="ARBA" id="ARBA00022553"/>
    </source>
</evidence>
<gene>
    <name evidence="10" type="ORF">SAMN04489758_1555</name>
</gene>
<dbReference type="GO" id="GO:0006355">
    <property type="term" value="P:regulation of DNA-templated transcription"/>
    <property type="evidence" value="ECO:0007669"/>
    <property type="project" value="InterPro"/>
</dbReference>
<dbReference type="GeneID" id="78289524"/>
<accession>A0A1I0HQ70</accession>
<dbReference type="InterPro" id="IPR036388">
    <property type="entry name" value="WH-like_DNA-bd_sf"/>
</dbReference>
<dbReference type="InterPro" id="IPR011006">
    <property type="entry name" value="CheY-like_superfamily"/>
</dbReference>
<sequence length="222" mass="25950">MYHILLVEDEKLVRDFITEYFNKREIKVIEATNGYEAISLINEKIDLILLDIMMPGIDGYEVCKQIRSSSNIPIIFISALSLDDNQLLAYQLGADDYITKPFKPSILYAKCLAMIKRNYHDDLNDIIKYGLIKLDNNFHQVIVDGKEKKFTPKEYAMLAYFIKNHDRLLSREQLLNDLWGYDYYGDGRAVDTYIKKLRKLIAPLDYIKTIRKSGYIFSKGEH</sequence>
<keyword evidence="1 6" id="KW-0597">Phosphoprotein</keyword>
<organism evidence="10 11">
    <name type="scientific">Thomasclavelia cocleata</name>
    <dbReference type="NCBI Taxonomy" id="69824"/>
    <lineage>
        <taxon>Bacteria</taxon>
        <taxon>Bacillati</taxon>
        <taxon>Bacillota</taxon>
        <taxon>Erysipelotrichia</taxon>
        <taxon>Erysipelotrichales</taxon>
        <taxon>Coprobacillaceae</taxon>
        <taxon>Thomasclavelia</taxon>
    </lineage>
</organism>
<dbReference type="GO" id="GO:0032993">
    <property type="term" value="C:protein-DNA complex"/>
    <property type="evidence" value="ECO:0007669"/>
    <property type="project" value="TreeGrafter"/>
</dbReference>
<feature type="modified residue" description="4-aspartylphosphate" evidence="6">
    <location>
        <position position="51"/>
    </location>
</feature>
<dbReference type="OrthoDB" id="9790442at2"/>
<dbReference type="RefSeq" id="WP_092356676.1">
    <property type="nucleotide sequence ID" value="NZ_FOIN01000055.1"/>
</dbReference>
<dbReference type="GO" id="GO:0000976">
    <property type="term" value="F:transcription cis-regulatory region binding"/>
    <property type="evidence" value="ECO:0007669"/>
    <property type="project" value="TreeGrafter"/>
</dbReference>
<dbReference type="Pfam" id="PF00072">
    <property type="entry name" value="Response_reg"/>
    <property type="match status" value="1"/>
</dbReference>
<dbReference type="PANTHER" id="PTHR48111">
    <property type="entry name" value="REGULATOR OF RPOS"/>
    <property type="match status" value="1"/>
</dbReference>
<dbReference type="CDD" id="cd17574">
    <property type="entry name" value="REC_OmpR"/>
    <property type="match status" value="1"/>
</dbReference>
<evidence type="ECO:0000259" key="9">
    <source>
        <dbReference type="PROSITE" id="PS51755"/>
    </source>
</evidence>
<keyword evidence="2" id="KW-0902">Two-component regulatory system</keyword>
<dbReference type="CDD" id="cd00383">
    <property type="entry name" value="trans_reg_C"/>
    <property type="match status" value="1"/>
</dbReference>
<keyword evidence="4 7" id="KW-0238">DNA-binding</keyword>
<evidence type="ECO:0000313" key="10">
    <source>
        <dbReference type="EMBL" id="SET85289.1"/>
    </source>
</evidence>
<dbReference type="GO" id="GO:0005829">
    <property type="term" value="C:cytosol"/>
    <property type="evidence" value="ECO:0007669"/>
    <property type="project" value="TreeGrafter"/>
</dbReference>
<evidence type="ECO:0000256" key="5">
    <source>
        <dbReference type="ARBA" id="ARBA00023163"/>
    </source>
</evidence>
<evidence type="ECO:0000256" key="6">
    <source>
        <dbReference type="PROSITE-ProRule" id="PRU00169"/>
    </source>
</evidence>
<dbReference type="FunFam" id="3.40.50.2300:FF:000001">
    <property type="entry name" value="DNA-binding response regulator PhoB"/>
    <property type="match status" value="1"/>
</dbReference>
<protein>
    <submittedName>
        <fullName evidence="10">DNA-binding response regulator, OmpR family, contains REC and winged-helix (WHTH) domain</fullName>
    </submittedName>
</protein>
<dbReference type="Pfam" id="PF00486">
    <property type="entry name" value="Trans_reg_C"/>
    <property type="match status" value="1"/>
</dbReference>
<dbReference type="GO" id="GO:0000156">
    <property type="term" value="F:phosphorelay response regulator activity"/>
    <property type="evidence" value="ECO:0007669"/>
    <property type="project" value="TreeGrafter"/>
</dbReference>
<evidence type="ECO:0000256" key="7">
    <source>
        <dbReference type="PROSITE-ProRule" id="PRU01091"/>
    </source>
</evidence>
<dbReference type="Proteomes" id="UP000198558">
    <property type="component" value="Unassembled WGS sequence"/>
</dbReference>
<proteinExistence type="predicted"/>
<dbReference type="Gene3D" id="3.40.50.2300">
    <property type="match status" value="1"/>
</dbReference>
<evidence type="ECO:0000256" key="2">
    <source>
        <dbReference type="ARBA" id="ARBA00023012"/>
    </source>
</evidence>
<name>A0A1I0HQ70_9FIRM</name>
<dbReference type="SUPFAM" id="SSF52172">
    <property type="entry name" value="CheY-like"/>
    <property type="match status" value="1"/>
</dbReference>
<dbReference type="PANTHER" id="PTHR48111:SF1">
    <property type="entry name" value="TWO-COMPONENT RESPONSE REGULATOR ORR33"/>
    <property type="match status" value="1"/>
</dbReference>
<feature type="domain" description="OmpR/PhoB-type" evidence="9">
    <location>
        <begin position="124"/>
        <end position="219"/>
    </location>
</feature>
<dbReference type="SMART" id="SM00862">
    <property type="entry name" value="Trans_reg_C"/>
    <property type="match status" value="1"/>
</dbReference>